<feature type="domain" description="HTH luxR-type" evidence="5">
    <location>
        <begin position="226"/>
        <end position="291"/>
    </location>
</feature>
<dbReference type="Gene3D" id="1.10.10.10">
    <property type="entry name" value="Winged helix-like DNA-binding domain superfamily/Winged helix DNA-binding domain"/>
    <property type="match status" value="1"/>
</dbReference>
<dbReference type="PRINTS" id="PR00038">
    <property type="entry name" value="HTHLUXR"/>
</dbReference>
<feature type="region of interest" description="Disordered" evidence="4">
    <location>
        <begin position="207"/>
        <end position="233"/>
    </location>
</feature>
<evidence type="ECO:0000256" key="4">
    <source>
        <dbReference type="SAM" id="MobiDB-lite"/>
    </source>
</evidence>
<reference evidence="6 7" key="1">
    <citation type="submission" date="2019-10" db="EMBL/GenBank/DDBJ databases">
        <title>Draft Genome Assembly of Rhodococcus zopfii DSM44189.</title>
        <authorList>
            <person name="Sutton J.M."/>
            <person name="Akob D.M."/>
            <person name="Bushman T.J."/>
        </authorList>
    </citation>
    <scope>NUCLEOTIDE SEQUENCE [LARGE SCALE GENOMIC DNA]</scope>
    <source>
        <strain evidence="6 7">DSM 44189</strain>
    </source>
</reference>
<dbReference type="InterPro" id="IPR036388">
    <property type="entry name" value="WH-like_DNA-bd_sf"/>
</dbReference>
<dbReference type="SMART" id="SM00421">
    <property type="entry name" value="HTH_LUXR"/>
    <property type="match status" value="1"/>
</dbReference>
<proteinExistence type="predicted"/>
<gene>
    <name evidence="6" type="ORF">F8M49_20330</name>
</gene>
<accession>A0ABU3WSU5</accession>
<dbReference type="InterPro" id="IPR000792">
    <property type="entry name" value="Tscrpt_reg_LuxR_C"/>
</dbReference>
<dbReference type="EMBL" id="WBMO01000001">
    <property type="protein sequence ID" value="MDV2477087.1"/>
    <property type="molecule type" value="Genomic_DNA"/>
</dbReference>
<dbReference type="PANTHER" id="PTHR44688">
    <property type="entry name" value="DNA-BINDING TRANSCRIPTIONAL ACTIVATOR DEVR_DOSR"/>
    <property type="match status" value="1"/>
</dbReference>
<protein>
    <submittedName>
        <fullName evidence="6">Helix-turn-helix transcriptional regulator</fullName>
    </submittedName>
</protein>
<dbReference type="CDD" id="cd06170">
    <property type="entry name" value="LuxR_C_like"/>
    <property type="match status" value="1"/>
</dbReference>
<dbReference type="Proteomes" id="UP001275440">
    <property type="component" value="Unassembled WGS sequence"/>
</dbReference>
<dbReference type="InterPro" id="IPR016032">
    <property type="entry name" value="Sig_transdc_resp-reg_C-effctor"/>
</dbReference>
<organism evidence="6 7">
    <name type="scientific">Rhodococcus zopfii</name>
    <dbReference type="NCBI Taxonomy" id="43772"/>
    <lineage>
        <taxon>Bacteria</taxon>
        <taxon>Bacillati</taxon>
        <taxon>Actinomycetota</taxon>
        <taxon>Actinomycetes</taxon>
        <taxon>Mycobacteriales</taxon>
        <taxon>Nocardiaceae</taxon>
        <taxon>Rhodococcus</taxon>
    </lineage>
</organism>
<dbReference type="Pfam" id="PF00196">
    <property type="entry name" value="GerE"/>
    <property type="match status" value="1"/>
</dbReference>
<keyword evidence="1" id="KW-0805">Transcription regulation</keyword>
<comment type="caution">
    <text evidence="6">The sequence shown here is derived from an EMBL/GenBank/DDBJ whole genome shotgun (WGS) entry which is preliminary data.</text>
</comment>
<keyword evidence="3" id="KW-0804">Transcription</keyword>
<name>A0ABU3WSU5_9NOCA</name>
<dbReference type="PANTHER" id="PTHR44688:SF16">
    <property type="entry name" value="DNA-BINDING TRANSCRIPTIONAL ACTIVATOR DEVR_DOSR"/>
    <property type="match status" value="1"/>
</dbReference>
<evidence type="ECO:0000256" key="1">
    <source>
        <dbReference type="ARBA" id="ARBA00023015"/>
    </source>
</evidence>
<evidence type="ECO:0000313" key="6">
    <source>
        <dbReference type="EMBL" id="MDV2477087.1"/>
    </source>
</evidence>
<dbReference type="PROSITE" id="PS50043">
    <property type="entry name" value="HTH_LUXR_2"/>
    <property type="match status" value="1"/>
</dbReference>
<evidence type="ECO:0000313" key="7">
    <source>
        <dbReference type="Proteomes" id="UP001275440"/>
    </source>
</evidence>
<evidence type="ECO:0000259" key="5">
    <source>
        <dbReference type="PROSITE" id="PS50043"/>
    </source>
</evidence>
<keyword evidence="2" id="KW-0238">DNA-binding</keyword>
<sequence length="300" mass="32335">MPNERAGRAAEPVSERIERTLTALIGGCSEDPVETGALVAELIAKRAATEIGELRRAESAVSALRRTHHEIRTARSLDQIVDAVCPAVAAIASAEFVMFSQLDGARATPLDSFAAGNTVRPLPHQFELPAEVTEDGRLPVVFRDGECTVFRLDLDGSPAAVVHVEGSLDGSTIRAMRALIVSIGSAVELAVLRKRRNRQRELFSAIPGLREGPGSQGRPEFPGRAHPEPPGSLTERERDIFASMLTGAGNSTIARELFVSVETVRSHVKQVLRKCDVSNRAELIGRYRGVATHIAPAERS</sequence>
<keyword evidence="7" id="KW-1185">Reference proteome</keyword>
<evidence type="ECO:0000256" key="2">
    <source>
        <dbReference type="ARBA" id="ARBA00023125"/>
    </source>
</evidence>
<dbReference type="SUPFAM" id="SSF46894">
    <property type="entry name" value="C-terminal effector domain of the bipartite response regulators"/>
    <property type="match status" value="1"/>
</dbReference>
<evidence type="ECO:0000256" key="3">
    <source>
        <dbReference type="ARBA" id="ARBA00023163"/>
    </source>
</evidence>